<dbReference type="EMBL" id="GBRH01219444">
    <property type="protein sequence ID" value="JAD78451.1"/>
    <property type="molecule type" value="Transcribed_RNA"/>
</dbReference>
<evidence type="ECO:0000313" key="1">
    <source>
        <dbReference type="EMBL" id="JAD78451.1"/>
    </source>
</evidence>
<dbReference type="AlphaFoldDB" id="A0A0A9CS76"/>
<accession>A0A0A9CS76</accession>
<sequence>MEDLQNCNLKSLVAVPGSVVLHLFRFYGQQDQHSWQKYILAYFLLDKKEFFSRESKKHSDVNGQNVHCCDFFRVRCGFFICYIFGQ</sequence>
<name>A0A0A9CS76_ARUDO</name>
<reference evidence="1" key="2">
    <citation type="journal article" date="2015" name="Data Brief">
        <title>Shoot transcriptome of the giant reed, Arundo donax.</title>
        <authorList>
            <person name="Barrero R.A."/>
            <person name="Guerrero F.D."/>
            <person name="Moolhuijzen P."/>
            <person name="Goolsby J.A."/>
            <person name="Tidwell J."/>
            <person name="Bellgard S.E."/>
            <person name="Bellgard M.I."/>
        </authorList>
    </citation>
    <scope>NUCLEOTIDE SEQUENCE</scope>
    <source>
        <tissue evidence="1">Shoot tissue taken approximately 20 cm above the soil surface</tissue>
    </source>
</reference>
<proteinExistence type="predicted"/>
<organism evidence="1">
    <name type="scientific">Arundo donax</name>
    <name type="common">Giant reed</name>
    <name type="synonym">Donax arundinaceus</name>
    <dbReference type="NCBI Taxonomy" id="35708"/>
    <lineage>
        <taxon>Eukaryota</taxon>
        <taxon>Viridiplantae</taxon>
        <taxon>Streptophyta</taxon>
        <taxon>Embryophyta</taxon>
        <taxon>Tracheophyta</taxon>
        <taxon>Spermatophyta</taxon>
        <taxon>Magnoliopsida</taxon>
        <taxon>Liliopsida</taxon>
        <taxon>Poales</taxon>
        <taxon>Poaceae</taxon>
        <taxon>PACMAD clade</taxon>
        <taxon>Arundinoideae</taxon>
        <taxon>Arundineae</taxon>
        <taxon>Arundo</taxon>
    </lineage>
</organism>
<protein>
    <submittedName>
        <fullName evidence="1">Uncharacterized protein</fullName>
    </submittedName>
</protein>
<reference evidence="1" key="1">
    <citation type="submission" date="2014-09" db="EMBL/GenBank/DDBJ databases">
        <authorList>
            <person name="Magalhaes I.L.F."/>
            <person name="Oliveira U."/>
            <person name="Santos F.R."/>
            <person name="Vidigal T.H.D.A."/>
            <person name="Brescovit A.D."/>
            <person name="Santos A.J."/>
        </authorList>
    </citation>
    <scope>NUCLEOTIDE SEQUENCE</scope>
    <source>
        <tissue evidence="1">Shoot tissue taken approximately 20 cm above the soil surface</tissue>
    </source>
</reference>